<dbReference type="PANTHER" id="PTHR10039:SF5">
    <property type="entry name" value="NACHT DOMAIN-CONTAINING PROTEIN"/>
    <property type="match status" value="1"/>
</dbReference>
<dbReference type="Pfam" id="PF24883">
    <property type="entry name" value="NPHP3_N"/>
    <property type="match status" value="1"/>
</dbReference>
<organism evidence="3 4">
    <name type="scientific">Cadophora malorum</name>
    <dbReference type="NCBI Taxonomy" id="108018"/>
    <lineage>
        <taxon>Eukaryota</taxon>
        <taxon>Fungi</taxon>
        <taxon>Dikarya</taxon>
        <taxon>Ascomycota</taxon>
        <taxon>Pezizomycotina</taxon>
        <taxon>Leotiomycetes</taxon>
        <taxon>Helotiales</taxon>
        <taxon>Ploettnerulaceae</taxon>
        <taxon>Cadophora</taxon>
    </lineage>
</organism>
<accession>A0A8H7TGY1</accession>
<dbReference type="OrthoDB" id="10601889at2759"/>
<evidence type="ECO:0000259" key="2">
    <source>
        <dbReference type="Pfam" id="PF24883"/>
    </source>
</evidence>
<reference evidence="3" key="1">
    <citation type="submission" date="2021-02" db="EMBL/GenBank/DDBJ databases">
        <title>Genome sequence Cadophora malorum strain M34.</title>
        <authorList>
            <person name="Stefanovic E."/>
            <person name="Vu D."/>
            <person name="Scully C."/>
            <person name="Dijksterhuis J."/>
            <person name="Roader J."/>
            <person name="Houbraken J."/>
        </authorList>
    </citation>
    <scope>NUCLEOTIDE SEQUENCE</scope>
    <source>
        <strain evidence="3">M34</strain>
    </source>
</reference>
<proteinExistence type="predicted"/>
<evidence type="ECO:0000256" key="1">
    <source>
        <dbReference type="ARBA" id="ARBA00022737"/>
    </source>
</evidence>
<sequence length="353" mass="39843">MPEAIPSIQSRYRKLLLRSGGGTGRSSIWTESELQGAFDDIIRAQKRDTSSFCIIDRLDECEESKIHETLGFLRRLAELPATSPLRFKVLCSSRPETAVEMRLSKYPFFKIQDYTSSDIRKFVTETFATISENAYSDDPVLNIVGDLVTEIVEKSEGVFIWARLVVAETVFAIEAGDMTAQECFLNEFPLGLEELYNRIICKIPKHLHDRFGMDGNLAEVIPMFLQHGADPNQQVDTHDYQCFALHVTFNTNHLDYKTLEPILQNMLAKGANVNARDSKGRSVIDLARESRPEAVSLLQSYSSRSQSSSVLDSKNTMYKKIAAAKGKSDVSETCFLLWKNRRGTMKNFSQDAP</sequence>
<comment type="caution">
    <text evidence="3">The sequence shown here is derived from an EMBL/GenBank/DDBJ whole genome shotgun (WGS) entry which is preliminary data.</text>
</comment>
<feature type="domain" description="Nephrocystin 3-like N-terminal" evidence="2">
    <location>
        <begin position="30"/>
        <end position="94"/>
    </location>
</feature>
<name>A0A8H7TGY1_9HELO</name>
<dbReference type="InterPro" id="IPR036770">
    <property type="entry name" value="Ankyrin_rpt-contain_sf"/>
</dbReference>
<dbReference type="InterPro" id="IPR056884">
    <property type="entry name" value="NPHP3-like_N"/>
</dbReference>
<dbReference type="PANTHER" id="PTHR10039">
    <property type="entry name" value="AMELOGENIN"/>
    <property type="match status" value="1"/>
</dbReference>
<dbReference type="Gene3D" id="1.25.40.20">
    <property type="entry name" value="Ankyrin repeat-containing domain"/>
    <property type="match status" value="1"/>
</dbReference>
<evidence type="ECO:0000313" key="4">
    <source>
        <dbReference type="Proteomes" id="UP000664132"/>
    </source>
</evidence>
<protein>
    <recommendedName>
        <fullName evidence="2">Nephrocystin 3-like N-terminal domain-containing protein</fullName>
    </recommendedName>
</protein>
<dbReference type="AlphaFoldDB" id="A0A8H7TGY1"/>
<keyword evidence="4" id="KW-1185">Reference proteome</keyword>
<evidence type="ECO:0000313" key="3">
    <source>
        <dbReference type="EMBL" id="KAG4418628.1"/>
    </source>
</evidence>
<dbReference type="SUPFAM" id="SSF48403">
    <property type="entry name" value="Ankyrin repeat"/>
    <property type="match status" value="1"/>
</dbReference>
<keyword evidence="1" id="KW-0677">Repeat</keyword>
<dbReference type="Proteomes" id="UP000664132">
    <property type="component" value="Unassembled WGS sequence"/>
</dbReference>
<gene>
    <name evidence="3" type="ORF">IFR04_008253</name>
</gene>
<dbReference type="EMBL" id="JAFJYH010000124">
    <property type="protein sequence ID" value="KAG4418628.1"/>
    <property type="molecule type" value="Genomic_DNA"/>
</dbReference>